<proteinExistence type="predicted"/>
<reference evidence="1 2" key="1">
    <citation type="submission" date="2015-01" db="EMBL/GenBank/DDBJ databases">
        <title>Evolution of Trichinella species and genotypes.</title>
        <authorList>
            <person name="Korhonen P.K."/>
            <person name="Edoardo P."/>
            <person name="Giuseppe L.R."/>
            <person name="Gasser R.B."/>
        </authorList>
    </citation>
    <scope>NUCLEOTIDE SEQUENCE [LARGE SCALE GENOMIC DNA]</scope>
    <source>
        <strain evidence="1">ISS3</strain>
    </source>
</reference>
<dbReference type="EMBL" id="JYDH01004450">
    <property type="protein sequence ID" value="KRY04282.1"/>
    <property type="molecule type" value="Genomic_DNA"/>
</dbReference>
<dbReference type="InParanoid" id="A0A0V0YWX2"/>
<protein>
    <submittedName>
        <fullName evidence="1">Uncharacterized protein</fullName>
    </submittedName>
</protein>
<dbReference type="AlphaFoldDB" id="A0A0V0YWX2"/>
<feature type="non-terminal residue" evidence="1">
    <location>
        <position position="1"/>
    </location>
</feature>
<organism evidence="1 2">
    <name type="scientific">Trichinella spiralis</name>
    <name type="common">Trichina worm</name>
    <dbReference type="NCBI Taxonomy" id="6334"/>
    <lineage>
        <taxon>Eukaryota</taxon>
        <taxon>Metazoa</taxon>
        <taxon>Ecdysozoa</taxon>
        <taxon>Nematoda</taxon>
        <taxon>Enoplea</taxon>
        <taxon>Dorylaimia</taxon>
        <taxon>Trichinellida</taxon>
        <taxon>Trichinellidae</taxon>
        <taxon>Trichinella</taxon>
    </lineage>
</organism>
<sequence>LMHNSSSSANNRFSRSLRATSFLLRDFAEDAMVSTIHRSLVRLRLGGPNVKAKSQFRPRA</sequence>
<feature type="non-terminal residue" evidence="1">
    <location>
        <position position="60"/>
    </location>
</feature>
<dbReference type="Proteomes" id="UP000054776">
    <property type="component" value="Unassembled WGS sequence"/>
</dbReference>
<keyword evidence="2" id="KW-1185">Reference proteome</keyword>
<comment type="caution">
    <text evidence="1">The sequence shown here is derived from an EMBL/GenBank/DDBJ whole genome shotgun (WGS) entry which is preliminary data.</text>
</comment>
<dbReference type="OrthoDB" id="10369798at2759"/>
<accession>A0A0V0YWX2</accession>
<evidence type="ECO:0000313" key="2">
    <source>
        <dbReference type="Proteomes" id="UP000054776"/>
    </source>
</evidence>
<name>A0A0V0YWX2_TRISP</name>
<gene>
    <name evidence="1" type="ORF">T01_2085</name>
</gene>
<evidence type="ECO:0000313" key="1">
    <source>
        <dbReference type="EMBL" id="KRY04282.1"/>
    </source>
</evidence>